<keyword evidence="3" id="KW-1185">Reference proteome</keyword>
<dbReference type="EMBL" id="MNCJ02000329">
    <property type="protein sequence ID" value="KAF5768335.1"/>
    <property type="molecule type" value="Genomic_DNA"/>
</dbReference>
<dbReference type="EMBL" id="CM007903">
    <property type="protein sequence ID" value="OTF97541.1"/>
    <property type="molecule type" value="Genomic_DNA"/>
</dbReference>
<dbReference type="AlphaFoldDB" id="A0A251SG48"/>
<reference evidence="2" key="2">
    <citation type="submission" date="2017-02" db="EMBL/GenBank/DDBJ databases">
        <title>Sunflower complete genome.</title>
        <authorList>
            <person name="Langlade N."/>
            <person name="Munos S."/>
        </authorList>
    </citation>
    <scope>NUCLEOTIDE SEQUENCE [LARGE SCALE GENOMIC DNA]</scope>
    <source>
        <tissue evidence="2">Leaves</tissue>
    </source>
</reference>
<accession>A0A251SG48</accession>
<reference evidence="1 3" key="1">
    <citation type="journal article" date="2017" name="Nature">
        <title>The sunflower genome provides insights into oil metabolism, flowering and Asterid evolution.</title>
        <authorList>
            <person name="Badouin H."/>
            <person name="Gouzy J."/>
            <person name="Grassa C.J."/>
            <person name="Murat F."/>
            <person name="Staton S.E."/>
            <person name="Cottret L."/>
            <person name="Lelandais-Briere C."/>
            <person name="Owens G.L."/>
            <person name="Carrere S."/>
            <person name="Mayjonade B."/>
            <person name="Legrand L."/>
            <person name="Gill N."/>
            <person name="Kane N.C."/>
            <person name="Bowers J.E."/>
            <person name="Hubner S."/>
            <person name="Bellec A."/>
            <person name="Berard A."/>
            <person name="Berges H."/>
            <person name="Blanchet N."/>
            <person name="Boniface M.C."/>
            <person name="Brunel D."/>
            <person name="Catrice O."/>
            <person name="Chaidir N."/>
            <person name="Claudel C."/>
            <person name="Donnadieu C."/>
            <person name="Faraut T."/>
            <person name="Fievet G."/>
            <person name="Helmstetter N."/>
            <person name="King M."/>
            <person name="Knapp S.J."/>
            <person name="Lai Z."/>
            <person name="Le Paslier M.C."/>
            <person name="Lippi Y."/>
            <person name="Lorenzon L."/>
            <person name="Mandel J.R."/>
            <person name="Marage G."/>
            <person name="Marchand G."/>
            <person name="Marquand E."/>
            <person name="Bret-Mestries E."/>
            <person name="Morien E."/>
            <person name="Nambeesan S."/>
            <person name="Nguyen T."/>
            <person name="Pegot-Espagnet P."/>
            <person name="Pouilly N."/>
            <person name="Raftis F."/>
            <person name="Sallet E."/>
            <person name="Schiex T."/>
            <person name="Thomas J."/>
            <person name="Vandecasteele C."/>
            <person name="Vares D."/>
            <person name="Vear F."/>
            <person name="Vautrin S."/>
            <person name="Crespi M."/>
            <person name="Mangin B."/>
            <person name="Burke J.M."/>
            <person name="Salse J."/>
            <person name="Munos S."/>
            <person name="Vincourt P."/>
            <person name="Rieseberg L.H."/>
            <person name="Langlade N.B."/>
        </authorList>
    </citation>
    <scope>NUCLEOTIDE SEQUENCE [LARGE SCALE GENOMIC DNA]</scope>
    <source>
        <strain evidence="3">cv. SF193</strain>
        <tissue evidence="1">Leaves</tissue>
    </source>
</reference>
<dbReference type="Gramene" id="mRNA:HanXRQr2_Chr14g0635251">
    <property type="protein sequence ID" value="mRNA:HanXRQr2_Chr14g0635251"/>
    <property type="gene ID" value="HanXRQr2_Chr14g0635251"/>
</dbReference>
<evidence type="ECO:0000313" key="1">
    <source>
        <dbReference type="EMBL" id="KAF5768335.1"/>
    </source>
</evidence>
<proteinExistence type="predicted"/>
<evidence type="ECO:0000313" key="2">
    <source>
        <dbReference type="EMBL" id="OTF97541.1"/>
    </source>
</evidence>
<sequence>MCYFVVQVDMNMNNNFLFQKFLFVGVLIDVEALHFSSQRSLLQSILLAIVVYED</sequence>
<reference evidence="1" key="3">
    <citation type="submission" date="2020-06" db="EMBL/GenBank/DDBJ databases">
        <title>Helianthus annuus Genome sequencing and assembly Release 2.</title>
        <authorList>
            <person name="Gouzy J."/>
            <person name="Langlade N."/>
            <person name="Munos S."/>
        </authorList>
    </citation>
    <scope>NUCLEOTIDE SEQUENCE</scope>
    <source>
        <tissue evidence="1">Leaves</tissue>
    </source>
</reference>
<gene>
    <name evidence="2" type="ORF">HannXRQ_Chr14g0435741</name>
    <name evidence="1" type="ORF">HanXRQr2_Chr14g0635251</name>
</gene>
<evidence type="ECO:0000313" key="3">
    <source>
        <dbReference type="Proteomes" id="UP000215914"/>
    </source>
</evidence>
<dbReference type="Proteomes" id="UP000215914">
    <property type="component" value="Chromosome 14"/>
</dbReference>
<name>A0A251SG48_HELAN</name>
<organism evidence="2 3">
    <name type="scientific">Helianthus annuus</name>
    <name type="common">Common sunflower</name>
    <dbReference type="NCBI Taxonomy" id="4232"/>
    <lineage>
        <taxon>Eukaryota</taxon>
        <taxon>Viridiplantae</taxon>
        <taxon>Streptophyta</taxon>
        <taxon>Embryophyta</taxon>
        <taxon>Tracheophyta</taxon>
        <taxon>Spermatophyta</taxon>
        <taxon>Magnoliopsida</taxon>
        <taxon>eudicotyledons</taxon>
        <taxon>Gunneridae</taxon>
        <taxon>Pentapetalae</taxon>
        <taxon>asterids</taxon>
        <taxon>campanulids</taxon>
        <taxon>Asterales</taxon>
        <taxon>Asteraceae</taxon>
        <taxon>Asteroideae</taxon>
        <taxon>Heliantheae alliance</taxon>
        <taxon>Heliantheae</taxon>
        <taxon>Helianthus</taxon>
    </lineage>
</organism>
<dbReference type="InParanoid" id="A0A251SG48"/>
<protein>
    <submittedName>
        <fullName evidence="2">Uncharacterized protein</fullName>
    </submittedName>
</protein>